<dbReference type="PANTHER" id="PTHR12860">
    <property type="entry name" value="SIGNAL RECOGNITION PARTICLE 68 KDA PROTEIN"/>
    <property type="match status" value="1"/>
</dbReference>
<keyword evidence="13" id="KW-1185">Reference proteome</keyword>
<evidence type="ECO:0000256" key="8">
    <source>
        <dbReference type="ARBA" id="ARBA00023274"/>
    </source>
</evidence>
<organism evidence="12 13">
    <name type="scientific">Trichomonascus ciferrii</name>
    <dbReference type="NCBI Taxonomy" id="44093"/>
    <lineage>
        <taxon>Eukaryota</taxon>
        <taxon>Fungi</taxon>
        <taxon>Dikarya</taxon>
        <taxon>Ascomycota</taxon>
        <taxon>Saccharomycotina</taxon>
        <taxon>Dipodascomycetes</taxon>
        <taxon>Dipodascales</taxon>
        <taxon>Trichomonascaceae</taxon>
        <taxon>Trichomonascus</taxon>
        <taxon>Trichomonascus ciferrii complex</taxon>
    </lineage>
</organism>
<dbReference type="GO" id="GO:0005047">
    <property type="term" value="F:signal recognition particle binding"/>
    <property type="evidence" value="ECO:0007669"/>
    <property type="project" value="InterPro"/>
</dbReference>
<gene>
    <name evidence="12" type="ORF">TRICI_003562</name>
</gene>
<reference evidence="12" key="1">
    <citation type="journal article" date="2019" name="G3 (Bethesda)">
        <title>Genome Assemblies of Two Rare Opportunistic Yeast Pathogens: Diutina rugosa (syn. Candida rugosa) and Trichomonascus ciferrii (syn. Candida ciferrii).</title>
        <authorList>
            <person name="Mixao V."/>
            <person name="Saus E."/>
            <person name="Hansen A.P."/>
            <person name="Lass-Florl C."/>
            <person name="Gabaldon T."/>
        </authorList>
    </citation>
    <scope>NUCLEOTIDE SEQUENCE</scope>
    <source>
        <strain evidence="12">CBS 4856</strain>
    </source>
</reference>
<dbReference type="GO" id="GO:0030942">
    <property type="term" value="F:endoplasmic reticulum signal peptide binding"/>
    <property type="evidence" value="ECO:0007669"/>
    <property type="project" value="InterPro"/>
</dbReference>
<feature type="region of interest" description="Disordered" evidence="11">
    <location>
        <begin position="27"/>
        <end position="66"/>
    </location>
</feature>
<keyword evidence="7" id="KW-0539">Nucleus</keyword>
<dbReference type="InterPro" id="IPR034652">
    <property type="entry name" value="SRP68-RBD"/>
</dbReference>
<evidence type="ECO:0000256" key="2">
    <source>
        <dbReference type="ARBA" id="ARBA00004604"/>
    </source>
</evidence>
<keyword evidence="5 10" id="KW-0694">RNA-binding</keyword>
<evidence type="ECO:0000313" key="12">
    <source>
        <dbReference type="EMBL" id="KAA8912282.1"/>
    </source>
</evidence>
<dbReference type="Gene3D" id="1.10.3450.40">
    <property type="entry name" value="Signal recognition particle, SRP68 subunit, RNA-binding domain"/>
    <property type="match status" value="1"/>
</dbReference>
<feature type="region of interest" description="Disordered" evidence="11">
    <location>
        <begin position="552"/>
        <end position="578"/>
    </location>
</feature>
<dbReference type="EMBL" id="SWFS01000259">
    <property type="protein sequence ID" value="KAA8912282.1"/>
    <property type="molecule type" value="Genomic_DNA"/>
</dbReference>
<evidence type="ECO:0000313" key="13">
    <source>
        <dbReference type="Proteomes" id="UP000761534"/>
    </source>
</evidence>
<evidence type="ECO:0000256" key="1">
    <source>
        <dbReference type="ARBA" id="ARBA00004496"/>
    </source>
</evidence>
<evidence type="ECO:0000256" key="11">
    <source>
        <dbReference type="SAM" id="MobiDB-lite"/>
    </source>
</evidence>
<comment type="function">
    <text evidence="10">Component of the signal recognition particle (SRP) complex, a ribonucleoprotein complex that mediates the cotranslational targeting of secretory and membrane proteins to the endoplasmic reticulum (ER). The SRP complex interacts with the signal sequence in nascent secretory and membrane proteins and directs them to the membrane of the ER.</text>
</comment>
<evidence type="ECO:0000256" key="6">
    <source>
        <dbReference type="ARBA" id="ARBA00023135"/>
    </source>
</evidence>
<dbReference type="GO" id="GO:0008312">
    <property type="term" value="F:7S RNA binding"/>
    <property type="evidence" value="ECO:0007669"/>
    <property type="project" value="InterPro"/>
</dbReference>
<evidence type="ECO:0000256" key="9">
    <source>
        <dbReference type="ARBA" id="ARBA00029498"/>
    </source>
</evidence>
<protein>
    <recommendedName>
        <fullName evidence="9 10">Signal recognition particle subunit SRP68</fullName>
        <shortName evidence="10">SRP68</shortName>
    </recommendedName>
</protein>
<dbReference type="PANTHER" id="PTHR12860:SF0">
    <property type="entry name" value="SIGNAL RECOGNITION PARTICLE SUBUNIT SRP68"/>
    <property type="match status" value="1"/>
</dbReference>
<dbReference type="OrthoDB" id="10255118at2759"/>
<dbReference type="VEuPathDB" id="FungiDB:TRICI_003562"/>
<dbReference type="GO" id="GO:0005786">
    <property type="term" value="C:signal recognition particle, endoplasmic reticulum targeting"/>
    <property type="evidence" value="ECO:0007669"/>
    <property type="project" value="UniProtKB-KW"/>
</dbReference>
<evidence type="ECO:0000256" key="5">
    <source>
        <dbReference type="ARBA" id="ARBA00022884"/>
    </source>
</evidence>
<proteinExistence type="inferred from homology"/>
<evidence type="ECO:0000256" key="10">
    <source>
        <dbReference type="PIRNR" id="PIRNR038995"/>
    </source>
</evidence>
<evidence type="ECO:0000256" key="7">
    <source>
        <dbReference type="ARBA" id="ARBA00023242"/>
    </source>
</evidence>
<keyword evidence="6 10" id="KW-0733">Signal recognition particle</keyword>
<comment type="similarity">
    <text evidence="3 10">Belongs to the SRP68 family.</text>
</comment>
<feature type="compositionally biased region" description="Basic residues" evidence="11">
    <location>
        <begin position="27"/>
        <end position="56"/>
    </location>
</feature>
<dbReference type="GO" id="GO:0006614">
    <property type="term" value="P:SRP-dependent cotranslational protein targeting to membrane"/>
    <property type="evidence" value="ECO:0007669"/>
    <property type="project" value="InterPro"/>
</dbReference>
<sequence>MERPLEDILSLRSSGIQLQSATDYRGYRHRAAKQLARSRRKLKIQVRPSKGSKKSGKPKEVSSEEVANDPQYADVLVYSAERSWAHAMEGKAIIETNTGSLSSRKKHVVSKLAKAYKYTTQLVDALDSGDASFYSANTKLELYGYHAMIEGALRFEQHNWQKTIKAYSIARVILDIFQQQSELMKDSISATVDPALSYAIYQSERSRSADIPTLAKETVSKHDQPVVNLIKEVDSAALEYTTSNLNPSARLGEINWRGHSAKVGDPDLASCIIAARENDDQLEKSGKKKVTAFDDVLQGWQEALDMVRENIEEIEASPEKASVHDTNTQQQYIILTYISYNLLFRRIERDMLLINDLQSGTAKTVKKKLEQNRDIIRIYDTILQSTSQLVNLPGVNQDDDLFSSLETMDLYFKIKRTSIVAASYGTSGDRITSLALLNHAQKQYASHITSITVDLPNSLVKQSHVSKATEQLQQDISRAHGLAVLAKESESQASKNSSDAVADSLLSYPRGKPETVLKNLVNFTPPLKPAPVKPVYFDIAFNFIDYSDGDKAAVQQTEEQQQSQKKSGGLLGSLLGRR</sequence>
<dbReference type="GO" id="GO:0005730">
    <property type="term" value="C:nucleolus"/>
    <property type="evidence" value="ECO:0007669"/>
    <property type="project" value="UniProtKB-SubCell"/>
</dbReference>
<keyword evidence="4 10" id="KW-0963">Cytoplasm</keyword>
<dbReference type="Proteomes" id="UP000761534">
    <property type="component" value="Unassembled WGS sequence"/>
</dbReference>
<accession>A0A642V8N9</accession>
<dbReference type="Pfam" id="PF16969">
    <property type="entry name" value="SRP68"/>
    <property type="match status" value="1"/>
</dbReference>
<dbReference type="InterPro" id="IPR038253">
    <property type="entry name" value="SRP68_N_sf"/>
</dbReference>
<evidence type="ECO:0000256" key="4">
    <source>
        <dbReference type="ARBA" id="ARBA00022490"/>
    </source>
</evidence>
<evidence type="ECO:0000256" key="3">
    <source>
        <dbReference type="ARBA" id="ARBA00009352"/>
    </source>
</evidence>
<comment type="caution">
    <text evidence="12">The sequence shown here is derived from an EMBL/GenBank/DDBJ whole genome shotgun (WGS) entry which is preliminary data.</text>
</comment>
<dbReference type="InterPro" id="IPR026258">
    <property type="entry name" value="SRP68"/>
</dbReference>
<dbReference type="PIRSF" id="PIRSF038995">
    <property type="entry name" value="SRP68"/>
    <property type="match status" value="1"/>
</dbReference>
<comment type="subcellular location">
    <subcellularLocation>
        <location evidence="1 10">Cytoplasm</location>
    </subcellularLocation>
    <subcellularLocation>
        <location evidence="2">Nucleus</location>
        <location evidence="2">Nucleolus</location>
    </subcellularLocation>
</comment>
<dbReference type="CDD" id="cd15481">
    <property type="entry name" value="SRP68-RBD"/>
    <property type="match status" value="1"/>
</dbReference>
<keyword evidence="8 10" id="KW-0687">Ribonucleoprotein</keyword>
<feature type="compositionally biased region" description="Low complexity" evidence="11">
    <location>
        <begin position="560"/>
        <end position="578"/>
    </location>
</feature>
<name>A0A642V8N9_9ASCO</name>
<dbReference type="AlphaFoldDB" id="A0A642V8N9"/>